<keyword evidence="2" id="KW-1185">Reference proteome</keyword>
<protein>
    <submittedName>
        <fullName evidence="1">Uncharacterized protein</fullName>
    </submittedName>
</protein>
<comment type="caution">
    <text evidence="1">The sequence shown here is derived from an EMBL/GenBank/DDBJ whole genome shotgun (WGS) entry which is preliminary data.</text>
</comment>
<organism evidence="1 2">
    <name type="scientific">Dermacentor silvarum</name>
    <name type="common">Tick</name>
    <dbReference type="NCBI Taxonomy" id="543639"/>
    <lineage>
        <taxon>Eukaryota</taxon>
        <taxon>Metazoa</taxon>
        <taxon>Ecdysozoa</taxon>
        <taxon>Arthropoda</taxon>
        <taxon>Chelicerata</taxon>
        <taxon>Arachnida</taxon>
        <taxon>Acari</taxon>
        <taxon>Parasitiformes</taxon>
        <taxon>Ixodida</taxon>
        <taxon>Ixodoidea</taxon>
        <taxon>Ixodidae</taxon>
        <taxon>Rhipicephalinae</taxon>
        <taxon>Dermacentor</taxon>
    </lineage>
</organism>
<dbReference type="Proteomes" id="UP000821865">
    <property type="component" value="Chromosome 1"/>
</dbReference>
<accession>A0ACB8DUL1</accession>
<name>A0ACB8DUL1_DERSI</name>
<reference evidence="1" key="1">
    <citation type="submission" date="2020-05" db="EMBL/GenBank/DDBJ databases">
        <title>Large-scale comparative analyses of tick genomes elucidate their genetic diversity and vector capacities.</title>
        <authorList>
            <person name="Jia N."/>
            <person name="Wang J."/>
            <person name="Shi W."/>
            <person name="Du L."/>
            <person name="Sun Y."/>
            <person name="Zhan W."/>
            <person name="Jiang J."/>
            <person name="Wang Q."/>
            <person name="Zhang B."/>
            <person name="Ji P."/>
            <person name="Sakyi L.B."/>
            <person name="Cui X."/>
            <person name="Yuan T."/>
            <person name="Jiang B."/>
            <person name="Yang W."/>
            <person name="Lam T.T.-Y."/>
            <person name="Chang Q."/>
            <person name="Ding S."/>
            <person name="Wang X."/>
            <person name="Zhu J."/>
            <person name="Ruan X."/>
            <person name="Zhao L."/>
            <person name="Wei J."/>
            <person name="Que T."/>
            <person name="Du C."/>
            <person name="Cheng J."/>
            <person name="Dai P."/>
            <person name="Han X."/>
            <person name="Huang E."/>
            <person name="Gao Y."/>
            <person name="Liu J."/>
            <person name="Shao H."/>
            <person name="Ye R."/>
            <person name="Li L."/>
            <person name="Wei W."/>
            <person name="Wang X."/>
            <person name="Wang C."/>
            <person name="Yang T."/>
            <person name="Huo Q."/>
            <person name="Li W."/>
            <person name="Guo W."/>
            <person name="Chen H."/>
            <person name="Zhou L."/>
            <person name="Ni X."/>
            <person name="Tian J."/>
            <person name="Zhou Y."/>
            <person name="Sheng Y."/>
            <person name="Liu T."/>
            <person name="Pan Y."/>
            <person name="Xia L."/>
            <person name="Li J."/>
            <person name="Zhao F."/>
            <person name="Cao W."/>
        </authorList>
    </citation>
    <scope>NUCLEOTIDE SEQUENCE</scope>
    <source>
        <strain evidence="1">Dsil-2018</strain>
    </source>
</reference>
<evidence type="ECO:0000313" key="1">
    <source>
        <dbReference type="EMBL" id="KAH7977968.1"/>
    </source>
</evidence>
<dbReference type="EMBL" id="CM023470">
    <property type="protein sequence ID" value="KAH7977968.1"/>
    <property type="molecule type" value="Genomic_DNA"/>
</dbReference>
<proteinExistence type="predicted"/>
<sequence length="349" mass="38733">MEFPFSVDFLEFEFNVIEKDLKVRDASKIGPLRDLPHDEQHRCVRSSSRVQERLGLVIDALGKASCAAQGLPAPVTTSDRLQSSGHRVYVLVEPNARGGAVLGLLKVGFKQLFLRDGHSRLCQVRPLCLLDFYVQQSRQRQGYGRRLFDRMAQTEQIAADQLAIDQPSEKMLAFMERHFSLTQPLPQSNHFAVFPGFFQASIEQPRPPEQHVLKRGAALVQMHGVVHQWILEFVHEYDAHTHWTLLWLAAAWTGLVTKDLNPQADLGRSIGAVSHRAAPPKPEVRGRLPGSSYSRAARPSAPARGGSSACHRPTTAEPVGTESPPIYLFASLYNKCPTARATPVNVALA</sequence>
<evidence type="ECO:0000313" key="2">
    <source>
        <dbReference type="Proteomes" id="UP000821865"/>
    </source>
</evidence>
<gene>
    <name evidence="1" type="ORF">HPB49_004102</name>
</gene>